<dbReference type="GO" id="GO:0032259">
    <property type="term" value="P:methylation"/>
    <property type="evidence" value="ECO:0007669"/>
    <property type="project" value="UniProtKB-KW"/>
</dbReference>
<dbReference type="Proteomes" id="UP000483379">
    <property type="component" value="Unassembled WGS sequence"/>
</dbReference>
<dbReference type="SUPFAM" id="SSF53335">
    <property type="entry name" value="S-adenosyl-L-methionine-dependent methyltransferases"/>
    <property type="match status" value="1"/>
</dbReference>
<dbReference type="InterPro" id="IPR013216">
    <property type="entry name" value="Methyltransf_11"/>
</dbReference>
<name>A0A6M0K428_9GAMM</name>
<accession>A0A6M0K428</accession>
<keyword evidence="4" id="KW-1185">Reference proteome</keyword>
<proteinExistence type="predicted"/>
<evidence type="ECO:0000313" key="3">
    <source>
        <dbReference type="EMBL" id="NEV64558.1"/>
    </source>
</evidence>
<organism evidence="3 4">
    <name type="scientific">Thiorhodococcus minor</name>
    <dbReference type="NCBI Taxonomy" id="57489"/>
    <lineage>
        <taxon>Bacteria</taxon>
        <taxon>Pseudomonadati</taxon>
        <taxon>Pseudomonadota</taxon>
        <taxon>Gammaproteobacteria</taxon>
        <taxon>Chromatiales</taxon>
        <taxon>Chromatiaceae</taxon>
        <taxon>Thiorhodococcus</taxon>
    </lineage>
</organism>
<comment type="caution">
    <text evidence="3">The sequence shown here is derived from an EMBL/GenBank/DDBJ whole genome shotgun (WGS) entry which is preliminary data.</text>
</comment>
<dbReference type="Gene3D" id="3.40.50.150">
    <property type="entry name" value="Vaccinia Virus protein VP39"/>
    <property type="match status" value="1"/>
</dbReference>
<evidence type="ECO:0000313" key="4">
    <source>
        <dbReference type="Proteomes" id="UP000483379"/>
    </source>
</evidence>
<protein>
    <submittedName>
        <fullName evidence="3">Methyltransferase domain-containing protein</fullName>
    </submittedName>
</protein>
<dbReference type="CDD" id="cd02440">
    <property type="entry name" value="AdoMet_MTases"/>
    <property type="match status" value="1"/>
</dbReference>
<feature type="domain" description="Methyltransferase type 11" evidence="2">
    <location>
        <begin position="70"/>
        <end position="168"/>
    </location>
</feature>
<evidence type="ECO:0000259" key="2">
    <source>
        <dbReference type="Pfam" id="PF08241"/>
    </source>
</evidence>
<dbReference type="EMBL" id="JAAIJQ010000097">
    <property type="protein sequence ID" value="NEV64558.1"/>
    <property type="molecule type" value="Genomic_DNA"/>
</dbReference>
<evidence type="ECO:0000256" key="1">
    <source>
        <dbReference type="ARBA" id="ARBA00022679"/>
    </source>
</evidence>
<dbReference type="PANTHER" id="PTHR44068">
    <property type="entry name" value="ZGC:194242"/>
    <property type="match status" value="1"/>
</dbReference>
<sequence>MGYLNWVVNPFQRLGVVGVYDLLSTGSPTEQGLYLNLGYWPDATNLDSACDALAMLVADRAGMGPGDRVLDVGYGFGDQDLLWARESGPEHIIGLNVTASQVTVARQRIEKAGLADRIDLRQGSATQMPIPDASVDKVVAVECAFHFDTREAFFREAWRVLRPGGRLVTADILPMPRVSGGWARLRQRLSWWMVASKFAIPEANAYTRPTYHSLLALRGFEEIRVESIRDQVYAPLHAYLQQHPQTVRRLHPVARLAARFALRFDARGVYSGLDYVLASATKPG</sequence>
<keyword evidence="3" id="KW-0489">Methyltransferase</keyword>
<dbReference type="InterPro" id="IPR050447">
    <property type="entry name" value="Erg6_SMT_methyltransf"/>
</dbReference>
<keyword evidence="1 3" id="KW-0808">Transferase</keyword>
<dbReference type="GO" id="GO:0008757">
    <property type="term" value="F:S-adenosylmethionine-dependent methyltransferase activity"/>
    <property type="evidence" value="ECO:0007669"/>
    <property type="project" value="InterPro"/>
</dbReference>
<dbReference type="Pfam" id="PF08241">
    <property type="entry name" value="Methyltransf_11"/>
    <property type="match status" value="1"/>
</dbReference>
<reference evidence="3 4" key="1">
    <citation type="submission" date="2020-02" db="EMBL/GenBank/DDBJ databases">
        <title>Genome sequences of Thiorhodococcus mannitoliphagus and Thiorhodococcus minor, purple sulfur photosynthetic bacteria in the gammaproteobacterial family, Chromatiaceae.</title>
        <authorList>
            <person name="Aviles F.A."/>
            <person name="Meyer T.E."/>
            <person name="Kyndt J.A."/>
        </authorList>
    </citation>
    <scope>NUCLEOTIDE SEQUENCE [LARGE SCALE GENOMIC DNA]</scope>
    <source>
        <strain evidence="3 4">DSM 11518</strain>
    </source>
</reference>
<dbReference type="AlphaFoldDB" id="A0A6M0K428"/>
<gene>
    <name evidence="3" type="ORF">G3446_22250</name>
</gene>
<dbReference type="InterPro" id="IPR029063">
    <property type="entry name" value="SAM-dependent_MTases_sf"/>
</dbReference>
<dbReference type="PANTHER" id="PTHR44068:SF11">
    <property type="entry name" value="GERANYL DIPHOSPHATE 2-C-METHYLTRANSFERASE"/>
    <property type="match status" value="1"/>
</dbReference>